<evidence type="ECO:0000256" key="2">
    <source>
        <dbReference type="ARBA" id="ARBA00022670"/>
    </source>
</evidence>
<keyword evidence="2 5" id="KW-0645">Protease</keyword>
<evidence type="ECO:0000259" key="6">
    <source>
        <dbReference type="Pfam" id="PF00082"/>
    </source>
</evidence>
<gene>
    <name evidence="7" type="ORF">GCM10011352_08040</name>
</gene>
<dbReference type="PANTHER" id="PTHR43806">
    <property type="entry name" value="PEPTIDASE S8"/>
    <property type="match status" value="1"/>
</dbReference>
<proteinExistence type="inferred from homology"/>
<evidence type="ECO:0000256" key="1">
    <source>
        <dbReference type="ARBA" id="ARBA00011073"/>
    </source>
</evidence>
<feature type="active site" description="Charge relay system" evidence="5">
    <location>
        <position position="177"/>
    </location>
</feature>
<dbReference type="SUPFAM" id="SSF52743">
    <property type="entry name" value="Subtilisin-like"/>
    <property type="match status" value="1"/>
</dbReference>
<sequence>MRIGVVDSGSAPMQQVADSAAFILRDNQLWLEPALPDRLGHGSRVIEVIQALAPEAQILSAQVFQERLSTSSAQVAAAIDWLVEQGAQLINLSLGLRQDRDSLREACTRALKQGVILCASSPARGEPVYPSHYPGVFRMTGDARCARHETSYLETPYADFGGCVRPLDDSLGHSGASLGCAHLTAQLGAFLQQNPAPTLSAAREWLIARAAYIGPEQRRGEHG</sequence>
<evidence type="ECO:0000313" key="8">
    <source>
        <dbReference type="Proteomes" id="UP000629025"/>
    </source>
</evidence>
<comment type="similarity">
    <text evidence="1 5">Belongs to the peptidase S8 family.</text>
</comment>
<dbReference type="EMBL" id="BMIJ01000001">
    <property type="protein sequence ID" value="GGB84578.1"/>
    <property type="molecule type" value="Genomic_DNA"/>
</dbReference>
<evidence type="ECO:0000256" key="3">
    <source>
        <dbReference type="ARBA" id="ARBA00022801"/>
    </source>
</evidence>
<feature type="active site" description="Charge relay system" evidence="5">
    <location>
        <position position="7"/>
    </location>
</feature>
<keyword evidence="8" id="KW-1185">Reference proteome</keyword>
<evidence type="ECO:0000256" key="5">
    <source>
        <dbReference type="PROSITE-ProRule" id="PRU01240"/>
    </source>
</evidence>
<evidence type="ECO:0000256" key="4">
    <source>
        <dbReference type="ARBA" id="ARBA00022825"/>
    </source>
</evidence>
<dbReference type="InterPro" id="IPR036852">
    <property type="entry name" value="Peptidase_S8/S53_dom_sf"/>
</dbReference>
<keyword evidence="4 5" id="KW-0720">Serine protease</keyword>
<keyword evidence="3 5" id="KW-0378">Hydrolase</keyword>
<dbReference type="Proteomes" id="UP000629025">
    <property type="component" value="Unassembled WGS sequence"/>
</dbReference>
<evidence type="ECO:0000313" key="7">
    <source>
        <dbReference type="EMBL" id="GGB84578.1"/>
    </source>
</evidence>
<dbReference type="InterPro" id="IPR050131">
    <property type="entry name" value="Peptidase_S8_subtilisin-like"/>
</dbReference>
<organism evidence="7 8">
    <name type="scientific">Marinobacterium zhoushanense</name>
    <dbReference type="NCBI Taxonomy" id="1679163"/>
    <lineage>
        <taxon>Bacteria</taxon>
        <taxon>Pseudomonadati</taxon>
        <taxon>Pseudomonadota</taxon>
        <taxon>Gammaproteobacteria</taxon>
        <taxon>Oceanospirillales</taxon>
        <taxon>Oceanospirillaceae</taxon>
        <taxon>Marinobacterium</taxon>
    </lineage>
</organism>
<dbReference type="PANTHER" id="PTHR43806:SF11">
    <property type="entry name" value="CEREVISIN-RELATED"/>
    <property type="match status" value="1"/>
</dbReference>
<accession>A0ABQ1K641</accession>
<feature type="domain" description="Peptidase S8/S53" evidence="6">
    <location>
        <begin position="41"/>
        <end position="121"/>
    </location>
</feature>
<feature type="active site" description="Charge relay system" evidence="5">
    <location>
        <position position="41"/>
    </location>
</feature>
<name>A0ABQ1K641_9GAMM</name>
<comment type="caution">
    <text evidence="7">The sequence shown here is derived from an EMBL/GenBank/DDBJ whole genome shotgun (WGS) entry which is preliminary data.</text>
</comment>
<dbReference type="PROSITE" id="PS51892">
    <property type="entry name" value="SUBTILASE"/>
    <property type="match status" value="1"/>
</dbReference>
<dbReference type="InterPro" id="IPR000209">
    <property type="entry name" value="Peptidase_S8/S53_dom"/>
</dbReference>
<reference evidence="8" key="1">
    <citation type="journal article" date="2019" name="Int. J. Syst. Evol. Microbiol.">
        <title>The Global Catalogue of Microorganisms (GCM) 10K type strain sequencing project: providing services to taxonomists for standard genome sequencing and annotation.</title>
        <authorList>
            <consortium name="The Broad Institute Genomics Platform"/>
            <consortium name="The Broad Institute Genome Sequencing Center for Infectious Disease"/>
            <person name="Wu L."/>
            <person name="Ma J."/>
        </authorList>
    </citation>
    <scope>NUCLEOTIDE SEQUENCE [LARGE SCALE GENOMIC DNA]</scope>
    <source>
        <strain evidence="8">CGMCC 1.15341</strain>
    </source>
</reference>
<dbReference type="Pfam" id="PF00082">
    <property type="entry name" value="Peptidase_S8"/>
    <property type="match status" value="1"/>
</dbReference>
<dbReference type="Gene3D" id="3.40.50.200">
    <property type="entry name" value="Peptidase S8/S53 domain"/>
    <property type="match status" value="1"/>
</dbReference>
<protein>
    <recommendedName>
        <fullName evidence="6">Peptidase S8/S53 domain-containing protein</fullName>
    </recommendedName>
</protein>